<dbReference type="AlphaFoldDB" id="A0A0E9WIN0"/>
<accession>A0A0E9WIN0</accession>
<reference evidence="1" key="2">
    <citation type="journal article" date="2015" name="Fish Shellfish Immunol.">
        <title>Early steps in the European eel (Anguilla anguilla)-Vibrio vulnificus interaction in the gills: Role of the RtxA13 toxin.</title>
        <authorList>
            <person name="Callol A."/>
            <person name="Pajuelo D."/>
            <person name="Ebbesson L."/>
            <person name="Teles M."/>
            <person name="MacKenzie S."/>
            <person name="Amaro C."/>
        </authorList>
    </citation>
    <scope>NUCLEOTIDE SEQUENCE</scope>
</reference>
<evidence type="ECO:0000313" key="1">
    <source>
        <dbReference type="EMBL" id="JAH90234.1"/>
    </source>
</evidence>
<proteinExistence type="predicted"/>
<dbReference type="EMBL" id="GBXM01018343">
    <property type="protein sequence ID" value="JAH90234.1"/>
    <property type="molecule type" value="Transcribed_RNA"/>
</dbReference>
<reference evidence="1" key="1">
    <citation type="submission" date="2014-11" db="EMBL/GenBank/DDBJ databases">
        <authorList>
            <person name="Amaro Gonzalez C."/>
        </authorList>
    </citation>
    <scope>NUCLEOTIDE SEQUENCE</scope>
</reference>
<sequence>MLIGSLPSHHELKSYNHNPPHGGFSLISSLFILLSCKVYSDGVDKKTGLGQTGPDLDLVSFVVG</sequence>
<protein>
    <submittedName>
        <fullName evidence="1">Uncharacterized protein</fullName>
    </submittedName>
</protein>
<name>A0A0E9WIN0_ANGAN</name>
<organism evidence="1">
    <name type="scientific">Anguilla anguilla</name>
    <name type="common">European freshwater eel</name>
    <name type="synonym">Muraena anguilla</name>
    <dbReference type="NCBI Taxonomy" id="7936"/>
    <lineage>
        <taxon>Eukaryota</taxon>
        <taxon>Metazoa</taxon>
        <taxon>Chordata</taxon>
        <taxon>Craniata</taxon>
        <taxon>Vertebrata</taxon>
        <taxon>Euteleostomi</taxon>
        <taxon>Actinopterygii</taxon>
        <taxon>Neopterygii</taxon>
        <taxon>Teleostei</taxon>
        <taxon>Anguilliformes</taxon>
        <taxon>Anguillidae</taxon>
        <taxon>Anguilla</taxon>
    </lineage>
</organism>